<evidence type="ECO:0000256" key="1">
    <source>
        <dbReference type="SAM" id="Phobius"/>
    </source>
</evidence>
<reference evidence="2" key="1">
    <citation type="submission" date="2016-12" db="EMBL/GenBank/DDBJ databases">
        <title>An insight into the sialome and mialome of the sand fly, Nyssomyia neivai.</title>
        <authorList>
            <person name="Sebastian V."/>
            <person name="Goulart T.M."/>
            <person name="Oliveira W."/>
            <person name="Calvo E."/>
            <person name="Oliveira L.F."/>
            <person name="Pinto M.C."/>
            <person name="Rosselino A.M."/>
            <person name="Ribeiro J.M."/>
        </authorList>
    </citation>
    <scope>NUCLEOTIDE SEQUENCE</scope>
</reference>
<dbReference type="EMBL" id="GFDF01011862">
    <property type="protein sequence ID" value="JAV02222.1"/>
    <property type="molecule type" value="Transcribed_RNA"/>
</dbReference>
<evidence type="ECO:0000313" key="2">
    <source>
        <dbReference type="EMBL" id="JAV02222.1"/>
    </source>
</evidence>
<keyword evidence="1" id="KW-0472">Membrane</keyword>
<proteinExistence type="predicted"/>
<dbReference type="AlphaFoldDB" id="A0A1L8D6Z4"/>
<accession>A0A1L8D6Z4</accession>
<name>A0A1L8D6Z4_9DIPT</name>
<organism evidence="2">
    <name type="scientific">Nyssomyia neivai</name>
    <dbReference type="NCBI Taxonomy" id="330878"/>
    <lineage>
        <taxon>Eukaryota</taxon>
        <taxon>Metazoa</taxon>
        <taxon>Ecdysozoa</taxon>
        <taxon>Arthropoda</taxon>
        <taxon>Hexapoda</taxon>
        <taxon>Insecta</taxon>
        <taxon>Pterygota</taxon>
        <taxon>Neoptera</taxon>
        <taxon>Endopterygota</taxon>
        <taxon>Diptera</taxon>
        <taxon>Nematocera</taxon>
        <taxon>Psychodoidea</taxon>
        <taxon>Psychodidae</taxon>
        <taxon>Nyssomyia</taxon>
    </lineage>
</organism>
<protein>
    <submittedName>
        <fullName evidence="2">Uncharacterized protein</fullName>
    </submittedName>
</protein>
<feature type="transmembrane region" description="Helical" evidence="1">
    <location>
        <begin position="42"/>
        <end position="63"/>
    </location>
</feature>
<keyword evidence="1" id="KW-0812">Transmembrane</keyword>
<sequence length="120" mass="12924">MVRAMARMSSKVMLPLCLIFFTFFLSRGGSFRARMISDEADGTTAIVACLFWIFSCTVIFSPFQSAVALAISSPTFFGDRPRGPILGASVDVAPTSPPTHRRYTSFTSLGSNLGGILGVF</sequence>
<keyword evidence="1" id="KW-1133">Transmembrane helix</keyword>